<dbReference type="Proteomes" id="UP000008022">
    <property type="component" value="Unassembled WGS sequence"/>
</dbReference>
<dbReference type="AlphaFoldDB" id="A0A0E0PE53"/>
<accession>A0A0E0PE53</accession>
<reference evidence="2" key="2">
    <citation type="submission" date="2015-06" db="UniProtKB">
        <authorList>
            <consortium name="EnsemblPlants"/>
        </authorList>
    </citation>
    <scope>IDENTIFICATION</scope>
</reference>
<reference evidence="3" key="1">
    <citation type="submission" date="2013-06" db="EMBL/GenBank/DDBJ databases">
        <authorList>
            <person name="Zhao Q."/>
        </authorList>
    </citation>
    <scope>NUCLEOTIDE SEQUENCE</scope>
    <source>
        <strain evidence="3">cv. W1943</strain>
    </source>
</reference>
<protein>
    <submittedName>
        <fullName evidence="2">Uncharacterized protein</fullName>
    </submittedName>
</protein>
<keyword evidence="3" id="KW-1185">Reference proteome</keyword>
<name>A0A0E0PE53_ORYRU</name>
<evidence type="ECO:0000313" key="3">
    <source>
        <dbReference type="Proteomes" id="UP000008022"/>
    </source>
</evidence>
<feature type="compositionally biased region" description="Low complexity" evidence="1">
    <location>
        <begin position="72"/>
        <end position="105"/>
    </location>
</feature>
<evidence type="ECO:0000256" key="1">
    <source>
        <dbReference type="SAM" id="MobiDB-lite"/>
    </source>
</evidence>
<sequence length="243" mass="25279">MPPAKAFDVRSMTWSVEMLPRNGESAPRSFDSGSWMDVTWPAPSQATPVQLQCRGSAPPRTAPSPDFPTLQPASTPSGSSATPFLNSSSASSCTDTAAPEPAAAADDNENSTATKTTAMQIVFCCTEKTDAAKRRPAQPTTTRLLSFPRVALSPWTNWTNCTGIENRALLGWLASLVSEQPARLKLELCQSPGVSKSNAGGGATNAVDLCALAHITHLPACGGETAAPEAVAINGSKSCMATT</sequence>
<feature type="region of interest" description="Disordered" evidence="1">
    <location>
        <begin position="44"/>
        <end position="112"/>
    </location>
</feature>
<organism evidence="2 3">
    <name type="scientific">Oryza rufipogon</name>
    <name type="common">Brownbeard rice</name>
    <name type="synonym">Asian wild rice</name>
    <dbReference type="NCBI Taxonomy" id="4529"/>
    <lineage>
        <taxon>Eukaryota</taxon>
        <taxon>Viridiplantae</taxon>
        <taxon>Streptophyta</taxon>
        <taxon>Embryophyta</taxon>
        <taxon>Tracheophyta</taxon>
        <taxon>Spermatophyta</taxon>
        <taxon>Magnoliopsida</taxon>
        <taxon>Liliopsida</taxon>
        <taxon>Poales</taxon>
        <taxon>Poaceae</taxon>
        <taxon>BOP clade</taxon>
        <taxon>Oryzoideae</taxon>
        <taxon>Oryzeae</taxon>
        <taxon>Oryzinae</taxon>
        <taxon>Oryza</taxon>
    </lineage>
</organism>
<proteinExistence type="predicted"/>
<dbReference type="HOGENOM" id="CLU_1144141_0_0_1"/>
<dbReference type="Gramene" id="ORUFI04G27130.1">
    <property type="protein sequence ID" value="ORUFI04G27130.1"/>
    <property type="gene ID" value="ORUFI04G27130"/>
</dbReference>
<evidence type="ECO:0000313" key="2">
    <source>
        <dbReference type="EnsemblPlants" id="ORUFI04G27130.1"/>
    </source>
</evidence>
<dbReference type="EnsemblPlants" id="ORUFI04G27130.1">
    <property type="protein sequence ID" value="ORUFI04G27130.1"/>
    <property type="gene ID" value="ORUFI04G27130"/>
</dbReference>